<gene>
    <name evidence="2" type="ordered locus">Desmu_0807</name>
</gene>
<organism evidence="2 3">
    <name type="scientific">Desulfurococcus mucosus (strain ATCC 35584 / DSM 2162 / JCM 9187 / O7/1)</name>
    <dbReference type="NCBI Taxonomy" id="765177"/>
    <lineage>
        <taxon>Archaea</taxon>
        <taxon>Thermoproteota</taxon>
        <taxon>Thermoprotei</taxon>
        <taxon>Desulfurococcales</taxon>
        <taxon>Desulfurococcaceae</taxon>
        <taxon>Desulfurococcus</taxon>
    </lineage>
</organism>
<dbReference type="GeneID" id="10153503"/>
<dbReference type="KEGG" id="dmu:Desmu_0807"/>
<feature type="transmembrane region" description="Helical" evidence="1">
    <location>
        <begin position="12"/>
        <end position="34"/>
    </location>
</feature>
<dbReference type="eggNOG" id="arCOG08844">
    <property type="taxonomic scope" value="Archaea"/>
</dbReference>
<sequence length="118" mass="12908" precursor="true">MMVDAVVDPTLAASMVLAGAGLSLLASAALYYLLKSKSIRVTGPYLSGEGEDVVGEISPGVGSLYYGFMRRFARSLYRLLTERIHTGSLHGWFMFISSWLGFLVLLTILVLVLMLMGW</sequence>
<proteinExistence type="predicted"/>
<dbReference type="STRING" id="765177.Desmu_0807"/>
<evidence type="ECO:0008006" key="4">
    <source>
        <dbReference type="Google" id="ProtNLM"/>
    </source>
</evidence>
<keyword evidence="1" id="KW-0812">Transmembrane</keyword>
<evidence type="ECO:0000313" key="3">
    <source>
        <dbReference type="Proteomes" id="UP000001068"/>
    </source>
</evidence>
<dbReference type="OrthoDB" id="19362at2157"/>
<name>E8R9D5_DESM0</name>
<accession>E8R9D5</accession>
<keyword evidence="3" id="KW-1185">Reference proteome</keyword>
<reference evidence="2 3" key="2">
    <citation type="journal article" date="2011" name="Stand. Genomic Sci.">
        <title>Complete genome sequence of Desulfurococcus mucosus type strain (O7/1).</title>
        <authorList>
            <person name="Wirth R."/>
            <person name="Chertkov O."/>
            <person name="Held B."/>
            <person name="Lapidus A."/>
            <person name="Nolan M."/>
            <person name="Lucas S."/>
            <person name="Hammon N."/>
            <person name="Deshpande S."/>
            <person name="Cheng J.F."/>
            <person name="Tapia R."/>
            <person name="Han C."/>
            <person name="Goodwin L."/>
            <person name="Pitluck S."/>
            <person name="Liolios K."/>
            <person name="Ioanna P."/>
            <person name="Ivanova N."/>
            <person name="Mavromatis K."/>
            <person name="Mikhailova N."/>
            <person name="Pati A."/>
            <person name="Chen A."/>
            <person name="Palaniappan K."/>
            <person name="Land M."/>
            <person name="Hauser L."/>
            <person name="Chang Y.J."/>
            <person name="Jeffries C.D."/>
            <person name="Bilek Y."/>
            <person name="Hader T."/>
            <person name="Rohde M."/>
            <person name="Spring S."/>
            <person name="Sikorski J."/>
            <person name="Goker M."/>
            <person name="Woyke T."/>
            <person name="Bristow J."/>
            <person name="Eisen J.A."/>
            <person name="Markowitz V."/>
            <person name="Hugenholtz P."/>
            <person name="Kyrpides N.C."/>
            <person name="Klenk H.P."/>
        </authorList>
    </citation>
    <scope>NUCLEOTIDE SEQUENCE [LARGE SCALE GENOMIC DNA]</scope>
    <source>
        <strain evidence="3">ATCC 35584 / DSM 2162 / JCM 9187 / O7/1</strain>
    </source>
</reference>
<dbReference type="EMBL" id="CP002363">
    <property type="protein sequence ID" value="ADV65111.1"/>
    <property type="molecule type" value="Genomic_DNA"/>
</dbReference>
<dbReference type="HOGENOM" id="CLU_2067702_0_0_2"/>
<dbReference type="RefSeq" id="WP_013562333.1">
    <property type="nucleotide sequence ID" value="NC_014961.1"/>
</dbReference>
<dbReference type="AlphaFoldDB" id="E8R9D5"/>
<reference evidence="3" key="1">
    <citation type="submission" date="2010-11" db="EMBL/GenBank/DDBJ databases">
        <title>The complete genome of Desulfurococcus mucosus DSM 2162.</title>
        <authorList>
            <consortium name="US DOE Joint Genome Institute (JGI-PGF)"/>
            <person name="Lucas S."/>
            <person name="Copeland A."/>
            <person name="Lapidus A."/>
            <person name="Bruce D."/>
            <person name="Goodwin L."/>
            <person name="Pitluck S."/>
            <person name="Kyrpides N."/>
            <person name="Mavromatis K."/>
            <person name="Pagani I."/>
            <person name="Ivanova N."/>
            <person name="Ovchinnikova G."/>
            <person name="Chertkov O."/>
            <person name="Held B."/>
            <person name="Brettin T."/>
            <person name="Detter J.C."/>
            <person name="Tapia R."/>
            <person name="Han C."/>
            <person name="Land M."/>
            <person name="Hauser L."/>
            <person name="Markowitz V."/>
            <person name="Cheng J.-F."/>
            <person name="Hugenholtz P."/>
            <person name="Woyke T."/>
            <person name="Wu D."/>
            <person name="Wirth R."/>
            <person name="Bilek Y."/>
            <person name="Hader T."/>
            <person name="Klenk H.-P."/>
            <person name="Eisen J.A."/>
        </authorList>
    </citation>
    <scope>NUCLEOTIDE SEQUENCE [LARGE SCALE GENOMIC DNA]</scope>
    <source>
        <strain evidence="3">ATCC 35584 / DSM 2162 / JCM 9187 / O7/1</strain>
    </source>
</reference>
<evidence type="ECO:0000256" key="1">
    <source>
        <dbReference type="SAM" id="Phobius"/>
    </source>
</evidence>
<keyword evidence="1" id="KW-1133">Transmembrane helix</keyword>
<keyword evidence="1" id="KW-0472">Membrane</keyword>
<evidence type="ECO:0000313" key="2">
    <source>
        <dbReference type="EMBL" id="ADV65111.1"/>
    </source>
</evidence>
<protein>
    <recommendedName>
        <fullName evidence="4">Sodium:proton antiporter</fullName>
    </recommendedName>
</protein>
<feature type="transmembrane region" description="Helical" evidence="1">
    <location>
        <begin position="92"/>
        <end position="116"/>
    </location>
</feature>
<dbReference type="Proteomes" id="UP000001068">
    <property type="component" value="Chromosome"/>
</dbReference>